<sequence>MLTTHSCSAKYIGHQLHQNGFLDAVIIENSISKNKKKLIQKIFSSGWLQFPVKLLDFFSVYVYSKLCNRYLSK</sequence>
<organism evidence="1">
    <name type="scientific">marine metagenome</name>
    <dbReference type="NCBI Taxonomy" id="408172"/>
    <lineage>
        <taxon>unclassified sequences</taxon>
        <taxon>metagenomes</taxon>
        <taxon>ecological metagenomes</taxon>
    </lineage>
</organism>
<dbReference type="AlphaFoldDB" id="A0A382R9T9"/>
<dbReference type="EMBL" id="UINC01120130">
    <property type="protein sequence ID" value="SVC94426.1"/>
    <property type="molecule type" value="Genomic_DNA"/>
</dbReference>
<evidence type="ECO:0000313" key="1">
    <source>
        <dbReference type="EMBL" id="SVC94426.1"/>
    </source>
</evidence>
<proteinExistence type="predicted"/>
<accession>A0A382R9T9</accession>
<name>A0A382R9T9_9ZZZZ</name>
<reference evidence="1" key="1">
    <citation type="submission" date="2018-05" db="EMBL/GenBank/DDBJ databases">
        <authorList>
            <person name="Lanie J.A."/>
            <person name="Ng W.-L."/>
            <person name="Kazmierczak K.M."/>
            <person name="Andrzejewski T.M."/>
            <person name="Davidsen T.M."/>
            <person name="Wayne K.J."/>
            <person name="Tettelin H."/>
            <person name="Glass J.I."/>
            <person name="Rusch D."/>
            <person name="Podicherti R."/>
            <person name="Tsui H.-C.T."/>
            <person name="Winkler M.E."/>
        </authorList>
    </citation>
    <scope>NUCLEOTIDE SEQUENCE</scope>
</reference>
<protein>
    <submittedName>
        <fullName evidence="1">Uncharacterized protein</fullName>
    </submittedName>
</protein>
<feature type="non-terminal residue" evidence="1">
    <location>
        <position position="73"/>
    </location>
</feature>
<gene>
    <name evidence="1" type="ORF">METZ01_LOCUS347280</name>
</gene>